<sequence>MEKKKMKTRTLITFTLLGIVLGFMVFYFSTYVPSYNEGMGLMYSDDPEMYAPFLDKYPVYQMQETDYDDVPKIKYMMDVLLTVENNGDHEYVIHQDSTNEKYEVRITPNEYNIRVGMSPSELDHYNKWVEDKSTNLYKYEDAVFLILNWDKIN</sequence>
<evidence type="ECO:0000313" key="2">
    <source>
        <dbReference type="EMBL" id="AFS81121.1"/>
    </source>
</evidence>
<keyword evidence="1" id="KW-1133">Transmembrane helix</keyword>
<name>K0B9I3_9ARCH</name>
<dbReference type="AlphaFoldDB" id="K0B9I3"/>
<dbReference type="EMBL" id="CP003842">
    <property type="protein sequence ID" value="AFS81121.1"/>
    <property type="molecule type" value="Genomic_DNA"/>
</dbReference>
<dbReference type="KEGG" id="nkr:NKOR_06200"/>
<keyword evidence="1" id="KW-0812">Transmembrane</keyword>
<feature type="transmembrane region" description="Helical" evidence="1">
    <location>
        <begin position="12"/>
        <end position="32"/>
    </location>
</feature>
<reference evidence="2 3" key="1">
    <citation type="journal article" date="2012" name="J. Bacteriol.">
        <title>Draft Genome Sequence of an Ammonia-Oxidizing Archaeon, "Candidatus Nitrosopumilus koreensis" AR1, from Marine Sediment.</title>
        <authorList>
            <person name="Park S.J."/>
            <person name="Kim J.G."/>
            <person name="Jung M.Y."/>
            <person name="Kim S.J."/>
            <person name="Cha I.T."/>
            <person name="Kwon K."/>
            <person name="Lee J.H."/>
            <person name="Rhee S.K."/>
        </authorList>
    </citation>
    <scope>NUCLEOTIDE SEQUENCE [LARGE SCALE GENOMIC DNA]</scope>
    <source>
        <strain evidence="2 3">AR1</strain>
    </source>
</reference>
<organism evidence="2 3">
    <name type="scientific">Candidatus Nitrosopumilus koreensis AR1</name>
    <dbReference type="NCBI Taxonomy" id="1229908"/>
    <lineage>
        <taxon>Archaea</taxon>
        <taxon>Nitrososphaerota</taxon>
        <taxon>Nitrososphaeria</taxon>
        <taxon>Nitrosopumilales</taxon>
        <taxon>Nitrosopumilaceae</taxon>
        <taxon>Nitrosopumilus</taxon>
    </lineage>
</organism>
<keyword evidence="1" id="KW-0472">Membrane</keyword>
<gene>
    <name evidence="2" type="ORF">NKOR_06200</name>
</gene>
<accession>K0B9I3</accession>
<proteinExistence type="predicted"/>
<evidence type="ECO:0000313" key="3">
    <source>
        <dbReference type="Proteomes" id="UP000006101"/>
    </source>
</evidence>
<dbReference type="PATRIC" id="fig|1229908.8.peg.1355"/>
<dbReference type="Proteomes" id="UP000006101">
    <property type="component" value="Chromosome"/>
</dbReference>
<protein>
    <submittedName>
        <fullName evidence="2">Uncharacterized protein</fullName>
    </submittedName>
</protein>
<dbReference type="HOGENOM" id="CLU_1709033_0_0_2"/>
<keyword evidence="3" id="KW-1185">Reference proteome</keyword>
<evidence type="ECO:0000256" key="1">
    <source>
        <dbReference type="SAM" id="Phobius"/>
    </source>
</evidence>
<dbReference type="STRING" id="1229908.NKOR_06200"/>